<dbReference type="EMBL" id="BAAADM010000006">
    <property type="protein sequence ID" value="GAA0430238.1"/>
    <property type="molecule type" value="Genomic_DNA"/>
</dbReference>
<comment type="similarity">
    <text evidence="1 2">Belongs to the small heat shock protein (HSP20) family.</text>
</comment>
<protein>
    <recommendedName>
        <fullName evidence="3">SHSP domain-containing protein</fullName>
    </recommendedName>
</protein>
<name>A0ABP3IWD6_9BACI</name>
<dbReference type="InterPro" id="IPR002068">
    <property type="entry name" value="A-crystallin/Hsp20_dom"/>
</dbReference>
<evidence type="ECO:0000259" key="3">
    <source>
        <dbReference type="PROSITE" id="PS01031"/>
    </source>
</evidence>
<dbReference type="Gene3D" id="2.60.40.790">
    <property type="match status" value="1"/>
</dbReference>
<keyword evidence="5" id="KW-1185">Reference proteome</keyword>
<gene>
    <name evidence="4" type="ORF">GCM10008983_03280</name>
</gene>
<accession>A0ABP3IWD6</accession>
<evidence type="ECO:0000313" key="4">
    <source>
        <dbReference type="EMBL" id="GAA0430238.1"/>
    </source>
</evidence>
<feature type="domain" description="SHSP" evidence="3">
    <location>
        <begin position="28"/>
        <end position="141"/>
    </location>
</feature>
<dbReference type="CDD" id="cd06464">
    <property type="entry name" value="ACD_sHsps-like"/>
    <property type="match status" value="1"/>
</dbReference>
<reference evidence="5" key="1">
    <citation type="journal article" date="2019" name="Int. J. Syst. Evol. Microbiol.">
        <title>The Global Catalogue of Microorganisms (GCM) 10K type strain sequencing project: providing services to taxonomists for standard genome sequencing and annotation.</title>
        <authorList>
            <consortium name="The Broad Institute Genomics Platform"/>
            <consortium name="The Broad Institute Genome Sequencing Center for Infectious Disease"/>
            <person name="Wu L."/>
            <person name="Ma J."/>
        </authorList>
    </citation>
    <scope>NUCLEOTIDE SEQUENCE [LARGE SCALE GENOMIC DNA]</scope>
    <source>
        <strain evidence="5">JCM 12149</strain>
    </source>
</reference>
<dbReference type="Proteomes" id="UP001501459">
    <property type="component" value="Unassembled WGS sequence"/>
</dbReference>
<dbReference type="PROSITE" id="PS01031">
    <property type="entry name" value="SHSP"/>
    <property type="match status" value="1"/>
</dbReference>
<dbReference type="InterPro" id="IPR008978">
    <property type="entry name" value="HSP20-like_chaperone"/>
</dbReference>
<evidence type="ECO:0000256" key="1">
    <source>
        <dbReference type="PROSITE-ProRule" id="PRU00285"/>
    </source>
</evidence>
<organism evidence="4 5">
    <name type="scientific">Lentibacillus halophilus</name>
    <dbReference type="NCBI Taxonomy" id="295065"/>
    <lineage>
        <taxon>Bacteria</taxon>
        <taxon>Bacillati</taxon>
        <taxon>Bacillota</taxon>
        <taxon>Bacilli</taxon>
        <taxon>Bacillales</taxon>
        <taxon>Bacillaceae</taxon>
        <taxon>Lentibacillus</taxon>
    </lineage>
</organism>
<dbReference type="Pfam" id="PF00011">
    <property type="entry name" value="HSP20"/>
    <property type="match status" value="1"/>
</dbReference>
<dbReference type="SUPFAM" id="SSF49764">
    <property type="entry name" value="HSP20-like chaperones"/>
    <property type="match status" value="1"/>
</dbReference>
<evidence type="ECO:0000256" key="2">
    <source>
        <dbReference type="RuleBase" id="RU003616"/>
    </source>
</evidence>
<sequence>MDPFQQMTDWRRNMDHFFGEQFWNEFEHIVKPTIPAINMYQYDHEIICIASMPGLRDLNKIDIYVDHATLELKGAIDIAYTGGTVIKDEILQGVFEREVTLPFPVRKDKVHANYRNGLLIIHLHRLISEETNRSKVSIQLDDDD</sequence>
<evidence type="ECO:0000313" key="5">
    <source>
        <dbReference type="Proteomes" id="UP001501459"/>
    </source>
</evidence>
<comment type="caution">
    <text evidence="4">The sequence shown here is derived from an EMBL/GenBank/DDBJ whole genome shotgun (WGS) entry which is preliminary data.</text>
</comment>
<proteinExistence type="inferred from homology"/>
<dbReference type="RefSeq" id="WP_343750742.1">
    <property type="nucleotide sequence ID" value="NZ_BAAADM010000006.1"/>
</dbReference>